<reference evidence="1 2" key="1">
    <citation type="submission" date="2019-04" db="EMBL/GenBank/DDBJ databases">
        <title>An improved genome assembly and genetic linkage map for asparagus bean, Vigna unguiculata ssp. sesquipedialis.</title>
        <authorList>
            <person name="Xia Q."/>
            <person name="Zhang R."/>
            <person name="Dong Y."/>
        </authorList>
    </citation>
    <scope>NUCLEOTIDE SEQUENCE [LARGE SCALE GENOMIC DNA]</scope>
    <source>
        <tissue evidence="1">Leaf</tissue>
    </source>
</reference>
<dbReference type="Proteomes" id="UP000501690">
    <property type="component" value="Linkage Group LG9"/>
</dbReference>
<name>A0A4D6N4D5_VIGUN</name>
<accession>A0A4D6N4D5</accession>
<evidence type="ECO:0000313" key="1">
    <source>
        <dbReference type="EMBL" id="QCE06887.1"/>
    </source>
</evidence>
<dbReference type="Gramene" id="Vigun07g114150.1.v1.2">
    <property type="protein sequence ID" value="Vigun07g114150.1.v1.2"/>
    <property type="gene ID" value="Vigun07g114150.v1.2"/>
</dbReference>
<gene>
    <name evidence="1" type="ORF">DEO72_LG9g1901</name>
</gene>
<dbReference type="EMBL" id="CP039353">
    <property type="protein sequence ID" value="QCE06887.1"/>
    <property type="molecule type" value="Genomic_DNA"/>
</dbReference>
<protein>
    <submittedName>
        <fullName evidence="1">Uncharacterized protein</fullName>
    </submittedName>
</protein>
<proteinExistence type="predicted"/>
<organism evidence="1 2">
    <name type="scientific">Vigna unguiculata</name>
    <name type="common">Cowpea</name>
    <dbReference type="NCBI Taxonomy" id="3917"/>
    <lineage>
        <taxon>Eukaryota</taxon>
        <taxon>Viridiplantae</taxon>
        <taxon>Streptophyta</taxon>
        <taxon>Embryophyta</taxon>
        <taxon>Tracheophyta</taxon>
        <taxon>Spermatophyta</taxon>
        <taxon>Magnoliopsida</taxon>
        <taxon>eudicotyledons</taxon>
        <taxon>Gunneridae</taxon>
        <taxon>Pentapetalae</taxon>
        <taxon>rosids</taxon>
        <taxon>fabids</taxon>
        <taxon>Fabales</taxon>
        <taxon>Fabaceae</taxon>
        <taxon>Papilionoideae</taxon>
        <taxon>50 kb inversion clade</taxon>
        <taxon>NPAAA clade</taxon>
        <taxon>indigoferoid/millettioid clade</taxon>
        <taxon>Phaseoleae</taxon>
        <taxon>Vigna</taxon>
    </lineage>
</organism>
<dbReference type="AlphaFoldDB" id="A0A4D6N4D5"/>
<keyword evidence="2" id="KW-1185">Reference proteome</keyword>
<sequence length="81" mass="8952">MFPTTSLPLHCCSLRRGTVMKIAQRQSGGTRNLLVSSTLKDFTLEWNEDDALTLLVAVVLGVFDVNSRRDLVGSFRLSVVV</sequence>
<evidence type="ECO:0000313" key="2">
    <source>
        <dbReference type="Proteomes" id="UP000501690"/>
    </source>
</evidence>